<proteinExistence type="predicted"/>
<accession>A0A7M2X5S0</accession>
<organism evidence="2 3">
    <name type="scientific">Humisphaera borealis</name>
    <dbReference type="NCBI Taxonomy" id="2807512"/>
    <lineage>
        <taxon>Bacteria</taxon>
        <taxon>Pseudomonadati</taxon>
        <taxon>Planctomycetota</taxon>
        <taxon>Phycisphaerae</taxon>
        <taxon>Tepidisphaerales</taxon>
        <taxon>Tepidisphaeraceae</taxon>
        <taxon>Humisphaera</taxon>
    </lineage>
</organism>
<dbReference type="EMBL" id="CP063458">
    <property type="protein sequence ID" value="QOV92401.1"/>
    <property type="molecule type" value="Genomic_DNA"/>
</dbReference>
<gene>
    <name evidence="2" type="ORF">IPV69_11080</name>
</gene>
<protein>
    <submittedName>
        <fullName evidence="2">Metallophosphoesterase family protein</fullName>
    </submittedName>
</protein>
<feature type="domain" description="Calcineurin-like phosphoesterase" evidence="1">
    <location>
        <begin position="73"/>
        <end position="260"/>
    </location>
</feature>
<evidence type="ECO:0000259" key="1">
    <source>
        <dbReference type="Pfam" id="PF00149"/>
    </source>
</evidence>
<dbReference type="InterPro" id="IPR029052">
    <property type="entry name" value="Metallo-depent_PP-like"/>
</dbReference>
<dbReference type="SUPFAM" id="SSF56300">
    <property type="entry name" value="Metallo-dependent phosphatases"/>
    <property type="match status" value="1"/>
</dbReference>
<dbReference type="InterPro" id="IPR050535">
    <property type="entry name" value="DNA_Repair-Maintenance_Comp"/>
</dbReference>
<dbReference type="InterPro" id="IPR004843">
    <property type="entry name" value="Calcineurin-like_PHP"/>
</dbReference>
<name>A0A7M2X5S0_9BACT</name>
<evidence type="ECO:0000313" key="2">
    <source>
        <dbReference type="EMBL" id="QOV92401.1"/>
    </source>
</evidence>
<dbReference type="AlphaFoldDB" id="A0A7M2X5S0"/>
<dbReference type="Gene3D" id="3.60.21.10">
    <property type="match status" value="1"/>
</dbReference>
<dbReference type="Pfam" id="PF00149">
    <property type="entry name" value="Metallophos"/>
    <property type="match status" value="1"/>
</dbReference>
<dbReference type="PANTHER" id="PTHR30337">
    <property type="entry name" value="COMPONENT OF ATP-DEPENDENT DSDNA EXONUCLEASE"/>
    <property type="match status" value="1"/>
</dbReference>
<dbReference type="GO" id="GO:0016787">
    <property type="term" value="F:hydrolase activity"/>
    <property type="evidence" value="ECO:0007669"/>
    <property type="project" value="InterPro"/>
</dbReference>
<sequence length="382" mass="42355">MRDPSIDDVRLAELPAVDVPEFAPPQSAAPVSSPASAAEPEILIEPEPQLADVPARAPGSPTQSAPVSAWAGVLFIGDLHLAHRVPGFRRDDYPRAILQKLRWAIEYAKAERLLPVLLGDLFDFPRDNANWLLVELHHLLDPQTPAIYGNHDCKENTPGEHDTVSILVASGLLRLLSAEHPWTGVMNGCRVFIGGTCWGQKIPWTFDREAVATAARSGEPSYVLWATHHDLRFPGFEEAGRMDCREVKGVDLIVNGHIHRELHDVATGRTRWMNPGSLCRIARSDASREHVPGVLRVDVSTEGLAYRRVTVPHLPFDEVFHPDVESEPVEVRQSLFIRDLEKLQSVRTTAGVGLREFLASNLDQFEPAVSQEIRLLAEEVLA</sequence>
<reference evidence="2 3" key="1">
    <citation type="submission" date="2020-10" db="EMBL/GenBank/DDBJ databases">
        <title>Wide distribution of Phycisphaera-like planctomycetes from WD2101 soil group in peatlands and genome analysis of the first cultivated representative.</title>
        <authorList>
            <person name="Dedysh S.N."/>
            <person name="Beletsky A.V."/>
            <person name="Ivanova A."/>
            <person name="Kulichevskaya I.S."/>
            <person name="Suzina N.E."/>
            <person name="Philippov D.A."/>
            <person name="Rakitin A.L."/>
            <person name="Mardanov A.V."/>
            <person name="Ravin N.V."/>
        </authorList>
    </citation>
    <scope>NUCLEOTIDE SEQUENCE [LARGE SCALE GENOMIC DNA]</scope>
    <source>
        <strain evidence="2 3">M1803</strain>
    </source>
</reference>
<dbReference type="KEGG" id="hbs:IPV69_11080"/>
<evidence type="ECO:0000313" key="3">
    <source>
        <dbReference type="Proteomes" id="UP000593765"/>
    </source>
</evidence>
<keyword evidence="3" id="KW-1185">Reference proteome</keyword>
<dbReference type="Proteomes" id="UP000593765">
    <property type="component" value="Chromosome"/>
</dbReference>